<dbReference type="FunFam" id="1.10.45.10:FF:000001">
    <property type="entry name" value="D-lactate dehydrogenase mitochondrial"/>
    <property type="match status" value="1"/>
</dbReference>
<dbReference type="STRING" id="1208921.ST1E_0344"/>
<dbReference type="SUPFAM" id="SSF56176">
    <property type="entry name" value="FAD-binding/transporter-associated domain-like"/>
    <property type="match status" value="1"/>
</dbReference>
<comment type="similarity">
    <text evidence="2">Belongs to the FAD-binding oxidoreductase/transferase type 4 family.</text>
</comment>
<dbReference type="InterPro" id="IPR006094">
    <property type="entry name" value="Oxid_FAD_bind_N"/>
</dbReference>
<comment type="cofactor">
    <cofactor evidence="1">
        <name>FAD</name>
        <dbReference type="ChEBI" id="CHEBI:57692"/>
    </cofactor>
</comment>
<keyword evidence="7" id="KW-1185">Reference proteome</keyword>
<dbReference type="GO" id="GO:0003824">
    <property type="term" value="F:catalytic activity"/>
    <property type="evidence" value="ECO:0007669"/>
    <property type="project" value="InterPro"/>
</dbReference>
<dbReference type="InterPro" id="IPR004113">
    <property type="entry name" value="FAD-bd_oxidored_4_C"/>
</dbReference>
<dbReference type="Proteomes" id="UP000011658">
    <property type="component" value="Chromosome"/>
</dbReference>
<dbReference type="OrthoDB" id="8522822at2"/>
<dbReference type="HOGENOM" id="CLU_017779_4_1_4"/>
<dbReference type="GO" id="GO:0022904">
    <property type="term" value="P:respiratory electron transport chain"/>
    <property type="evidence" value="ECO:0007669"/>
    <property type="project" value="TreeGrafter"/>
</dbReference>
<dbReference type="PANTHER" id="PTHR43716:SF2">
    <property type="entry name" value="BLL6224 PROTEIN"/>
    <property type="match status" value="1"/>
</dbReference>
<dbReference type="EMBL" id="CP003806">
    <property type="protein sequence ID" value="AGF48816.1"/>
    <property type="molecule type" value="Genomic_DNA"/>
</dbReference>
<sequence length="467" mass="51374">MSFLRDIELLLGNEFVLTGNLMQKFLIDWRKRYKGNAIAVVFPRTSSDVAAVVNLCVFYNVPIVPQGGNTGLCGGATPDTSGDSIVLSTTRMNSIIDLDEINNSITVEAGCILKDIQNAALDYNRVFPLSLASEGSCTIGGNLATNAGGTQVLRYGNIRELTLGIEFVNPKGNIVNALRSLRKDNSGYSLRDLYIGSEGTLGIITAATLKLFPKPFGKKVLLVSVASLEQAVSLFSYSRSFFCVKITAFELMSALCIDLVQKLIDLPKNFIYKAPWFVLIEISYDNNDHEIVDLISSFLENAVSNNLIIDAIVSNSLKQNEEIWLLRESIPIAEKELGKAIKHDISIPISSITSFVKETNSLIQTEFPGVQHIIFGHIGDGNLHYNIAKASWQSEYQLLSSQYDIYNIVHNMVVNFGGSISAEHGIGVLKVDELSKYKSASELSMMRMIKESIDPQNIMNPGKILDI</sequence>
<dbReference type="eggNOG" id="COG0277">
    <property type="taxonomic scope" value="Bacteria"/>
</dbReference>
<dbReference type="PATRIC" id="fig|1208921.3.peg.92"/>
<keyword evidence="4" id="KW-0274">FAD</keyword>
<evidence type="ECO:0000313" key="7">
    <source>
        <dbReference type="Proteomes" id="UP000011658"/>
    </source>
</evidence>
<evidence type="ECO:0000256" key="4">
    <source>
        <dbReference type="ARBA" id="ARBA00022827"/>
    </source>
</evidence>
<dbReference type="InterPro" id="IPR016169">
    <property type="entry name" value="FAD-bd_PCMH_sub2"/>
</dbReference>
<dbReference type="Gene3D" id="3.30.43.10">
    <property type="entry name" value="Uridine Diphospho-n-acetylenolpyruvylglucosamine Reductase, domain 2"/>
    <property type="match status" value="1"/>
</dbReference>
<dbReference type="InterPro" id="IPR016167">
    <property type="entry name" value="FAD-bd_PCMH_sub1"/>
</dbReference>
<dbReference type="KEGG" id="kga:ST1E_0344"/>
<dbReference type="InterPro" id="IPR016166">
    <property type="entry name" value="FAD-bd_PCMH"/>
</dbReference>
<dbReference type="AlphaFoldDB" id="M1LXN5"/>
<protein>
    <submittedName>
        <fullName evidence="6">FAD/FMN-containing dehydrogenase</fullName>
    </submittedName>
</protein>
<dbReference type="Pfam" id="PF02913">
    <property type="entry name" value="FAD-oxidase_C"/>
    <property type="match status" value="1"/>
</dbReference>
<reference evidence="6 7" key="1">
    <citation type="journal article" date="2013" name="Genome Biol. Evol.">
        <title>Genome evolution and phylogenomic analysis of candidatus kinetoplastibacterium, the betaproteobacterial endosymbionts of strigomonas and angomonas.</title>
        <authorList>
            <person name="Alves J.M."/>
            <person name="Serrano M.G."/>
            <person name="Maia da Silva F."/>
            <person name="Voegtly L.J."/>
            <person name="Matveyev A.V."/>
            <person name="Teixeira M.M."/>
            <person name="Camargo E.P."/>
            <person name="Buck G.A."/>
        </authorList>
    </citation>
    <scope>NUCLEOTIDE SEQUENCE [LARGE SCALE GENOMIC DNA]</scope>
    <source>
        <strain evidence="6 7">TCC219</strain>
    </source>
</reference>
<dbReference type="PANTHER" id="PTHR43716">
    <property type="entry name" value="D-2-HYDROXYGLUTARATE DEHYDROGENASE, MITOCHONDRIAL"/>
    <property type="match status" value="1"/>
</dbReference>
<organism evidence="6 7">
    <name type="scientific">Candidatus Kinetoplastidibacterium galati TCC219</name>
    <dbReference type="NCBI Taxonomy" id="1208921"/>
    <lineage>
        <taxon>Bacteria</taxon>
        <taxon>Pseudomonadati</taxon>
        <taxon>Pseudomonadota</taxon>
        <taxon>Betaproteobacteria</taxon>
        <taxon>Candidatus Kinetoplastidibacterium</taxon>
    </lineage>
</organism>
<name>M1LXN5_9PROT</name>
<proteinExistence type="inferred from homology"/>
<dbReference type="InterPro" id="IPR036318">
    <property type="entry name" value="FAD-bd_PCMH-like_sf"/>
</dbReference>
<dbReference type="Gene3D" id="3.30.465.10">
    <property type="match status" value="1"/>
</dbReference>
<evidence type="ECO:0000256" key="3">
    <source>
        <dbReference type="ARBA" id="ARBA00022630"/>
    </source>
</evidence>
<evidence type="ECO:0000313" key="6">
    <source>
        <dbReference type="EMBL" id="AGF48816.1"/>
    </source>
</evidence>
<gene>
    <name evidence="6" type="ORF">ST1E_0344</name>
</gene>
<accession>M1LXN5</accession>
<dbReference type="GO" id="GO:0071949">
    <property type="term" value="F:FAD binding"/>
    <property type="evidence" value="ECO:0007669"/>
    <property type="project" value="InterPro"/>
</dbReference>
<keyword evidence="3" id="KW-0285">Flavoprotein</keyword>
<dbReference type="Gene3D" id="3.30.70.2190">
    <property type="match status" value="1"/>
</dbReference>
<dbReference type="InterPro" id="IPR051264">
    <property type="entry name" value="FAD-oxidored/transferase_4"/>
</dbReference>
<dbReference type="SUPFAM" id="SSF55103">
    <property type="entry name" value="FAD-linked oxidases, C-terminal domain"/>
    <property type="match status" value="1"/>
</dbReference>
<evidence type="ECO:0000256" key="1">
    <source>
        <dbReference type="ARBA" id="ARBA00001974"/>
    </source>
</evidence>
<dbReference type="Gene3D" id="3.30.70.2740">
    <property type="match status" value="1"/>
</dbReference>
<dbReference type="Pfam" id="PF01565">
    <property type="entry name" value="FAD_binding_4"/>
    <property type="match status" value="1"/>
</dbReference>
<evidence type="ECO:0000256" key="2">
    <source>
        <dbReference type="ARBA" id="ARBA00008000"/>
    </source>
</evidence>
<dbReference type="RefSeq" id="WP_015389301.1">
    <property type="nucleotide sequence ID" value="NC_020284.1"/>
</dbReference>
<dbReference type="Gene3D" id="1.10.45.10">
    <property type="entry name" value="Vanillyl-alcohol Oxidase, Chain A, domain 4"/>
    <property type="match status" value="1"/>
</dbReference>
<dbReference type="InterPro" id="IPR016164">
    <property type="entry name" value="FAD-linked_Oxase-like_C"/>
</dbReference>
<feature type="domain" description="FAD-binding PCMH-type" evidence="5">
    <location>
        <begin position="33"/>
        <end position="214"/>
    </location>
</feature>
<evidence type="ECO:0000259" key="5">
    <source>
        <dbReference type="PROSITE" id="PS51387"/>
    </source>
</evidence>
<dbReference type="PROSITE" id="PS51387">
    <property type="entry name" value="FAD_PCMH"/>
    <property type="match status" value="1"/>
</dbReference>
<dbReference type="InterPro" id="IPR016171">
    <property type="entry name" value="Vanillyl_alc_oxidase_C-sub2"/>
</dbReference>